<feature type="transmembrane region" description="Helical" evidence="8">
    <location>
        <begin position="287"/>
        <end position="309"/>
    </location>
</feature>
<dbReference type="GO" id="GO:0008360">
    <property type="term" value="P:regulation of cell shape"/>
    <property type="evidence" value="ECO:0007669"/>
    <property type="project" value="UniProtKB-UniRule"/>
</dbReference>
<dbReference type="GO" id="GO:0071555">
    <property type="term" value="P:cell wall organization"/>
    <property type="evidence" value="ECO:0007669"/>
    <property type="project" value="UniProtKB-UniRule"/>
</dbReference>
<keyword evidence="6 8" id="KW-1133">Transmembrane helix</keyword>
<evidence type="ECO:0000256" key="5">
    <source>
        <dbReference type="ARBA" id="ARBA00022984"/>
    </source>
</evidence>
<accession>A0A532VAN4</accession>
<comment type="subcellular location">
    <subcellularLocation>
        <location evidence="1 8">Cell membrane</location>
        <topology evidence="1 8">Multi-pass membrane protein</topology>
    </subcellularLocation>
</comment>
<evidence type="ECO:0000313" key="11">
    <source>
        <dbReference type="Proteomes" id="UP000317778"/>
    </source>
</evidence>
<keyword evidence="3 8" id="KW-0812">Transmembrane</keyword>
<dbReference type="GO" id="GO:0015648">
    <property type="term" value="F:lipid-linked peptidoglycan transporter activity"/>
    <property type="evidence" value="ECO:0007669"/>
    <property type="project" value="UniProtKB-UniRule"/>
</dbReference>
<keyword evidence="8 9" id="KW-0961">Cell wall biogenesis/degradation</keyword>
<feature type="transmembrane region" description="Helical" evidence="8">
    <location>
        <begin position="204"/>
        <end position="226"/>
    </location>
</feature>
<evidence type="ECO:0000256" key="1">
    <source>
        <dbReference type="ARBA" id="ARBA00004651"/>
    </source>
</evidence>
<name>A0A532VAN4_UNCT6</name>
<sequence>MTLYTSSLNKTKESTGFRRGVAGFSLATGISRLTGLAREVVMASLFGAGFAKDAFEIAFRIPNLLRDFFAENALAASFVPVFVEKMQGEDRRDLWRLSNNLFNTLLIVVGALAVLGVIFSPQLVSVIGHGFKGIPGKIELTTLLNRILFPFLLFISLSAWSAGVLNAHNRFFLPAVSSAFFNLGSIAVAYLTYNFWISKGLDPIVGMAIGGLVGVFFQFLVPYIAVWRRGYRYRPYVNWRSPDLGRVLKLWIPVVIGLGLVEIQVAVDTFLAALLEQGSVSWLSYAYRVMHLPLALFGAAVGTVSLTLFSRQRAEGNLEGLASSLQRSLRTISVLLIPILLFVIAFAHPVIRVIYQRGEFAPLDTDYTAQALMLYVAGIWAASSVRTLSVAFYAFKDSRTPMFVNLGSVVLNISLNLLLAFVILQTRRFRAFAFATTFCSFFSMGILMTLLKRKLPVWKAGDHPLYGLRVLAAAVIALLPIYLGYRFYFIDRIEGFLPVLLMLGVGFVLFALIYFGLARLFGIKELGGILRRR</sequence>
<feature type="transmembrane region" description="Helical" evidence="8">
    <location>
        <begin position="172"/>
        <end position="192"/>
    </location>
</feature>
<comment type="pathway">
    <text evidence="8">Cell wall biogenesis; peptidoglycan biosynthesis.</text>
</comment>
<dbReference type="PANTHER" id="PTHR47019">
    <property type="entry name" value="LIPID II FLIPPASE MURJ"/>
    <property type="match status" value="1"/>
</dbReference>
<dbReference type="AlphaFoldDB" id="A0A532VAN4"/>
<feature type="transmembrane region" description="Helical" evidence="8">
    <location>
        <begin position="371"/>
        <end position="395"/>
    </location>
</feature>
<dbReference type="GO" id="GO:0034204">
    <property type="term" value="P:lipid translocation"/>
    <property type="evidence" value="ECO:0007669"/>
    <property type="project" value="TreeGrafter"/>
</dbReference>
<comment type="caution">
    <text evidence="10">The sequence shown here is derived from an EMBL/GenBank/DDBJ whole genome shotgun (WGS) entry which is preliminary data.</text>
</comment>
<feature type="transmembrane region" description="Helical" evidence="8">
    <location>
        <begin position="402"/>
        <end position="423"/>
    </location>
</feature>
<keyword evidence="2 8" id="KW-1003">Cell membrane</keyword>
<proteinExistence type="inferred from homology"/>
<keyword evidence="8 9" id="KW-0813">Transport</keyword>
<feature type="transmembrane region" description="Helical" evidence="8">
    <location>
        <begin position="329"/>
        <end position="351"/>
    </location>
</feature>
<dbReference type="InterPro" id="IPR051050">
    <property type="entry name" value="Lipid_II_flippase_MurJ/MviN"/>
</dbReference>
<evidence type="ECO:0000256" key="3">
    <source>
        <dbReference type="ARBA" id="ARBA00022692"/>
    </source>
</evidence>
<feature type="transmembrane region" description="Helical" evidence="8">
    <location>
        <begin position="463"/>
        <end position="483"/>
    </location>
</feature>
<dbReference type="GO" id="GO:0009252">
    <property type="term" value="P:peptidoglycan biosynthetic process"/>
    <property type="evidence" value="ECO:0007669"/>
    <property type="project" value="UniProtKB-UniRule"/>
</dbReference>
<dbReference type="PIRSF" id="PIRSF002869">
    <property type="entry name" value="MviN"/>
    <property type="match status" value="1"/>
</dbReference>
<feature type="transmembrane region" description="Helical" evidence="8">
    <location>
        <begin position="247"/>
        <end position="267"/>
    </location>
</feature>
<dbReference type="CDD" id="cd13123">
    <property type="entry name" value="MATE_MurJ_like"/>
    <property type="match status" value="1"/>
</dbReference>
<dbReference type="PRINTS" id="PR01806">
    <property type="entry name" value="VIRFACTRMVIN"/>
</dbReference>
<evidence type="ECO:0000313" key="10">
    <source>
        <dbReference type="EMBL" id="TKJ44270.1"/>
    </source>
</evidence>
<keyword evidence="5 8" id="KW-0573">Peptidoglycan synthesis</keyword>
<organism evidence="10 11">
    <name type="scientific">candidate division TA06 bacterium B3_TA06</name>
    <dbReference type="NCBI Taxonomy" id="2012487"/>
    <lineage>
        <taxon>Bacteria</taxon>
        <taxon>Bacteria division TA06</taxon>
    </lineage>
</organism>
<protein>
    <recommendedName>
        <fullName evidence="8">Probable lipid II flippase MurJ</fullName>
    </recommendedName>
</protein>
<feature type="transmembrane region" description="Helical" evidence="8">
    <location>
        <begin position="147"/>
        <end position="165"/>
    </location>
</feature>
<dbReference type="EMBL" id="NJBO01000001">
    <property type="protein sequence ID" value="TKJ44270.1"/>
    <property type="molecule type" value="Genomic_DNA"/>
</dbReference>
<feature type="transmembrane region" description="Helical" evidence="8">
    <location>
        <begin position="101"/>
        <end position="127"/>
    </location>
</feature>
<evidence type="ECO:0000256" key="4">
    <source>
        <dbReference type="ARBA" id="ARBA00022960"/>
    </source>
</evidence>
<dbReference type="GO" id="GO:0005886">
    <property type="term" value="C:plasma membrane"/>
    <property type="evidence" value="ECO:0007669"/>
    <property type="project" value="UniProtKB-SubCell"/>
</dbReference>
<dbReference type="PANTHER" id="PTHR47019:SF1">
    <property type="entry name" value="LIPID II FLIPPASE MURJ"/>
    <property type="match status" value="1"/>
</dbReference>
<dbReference type="Pfam" id="PF03023">
    <property type="entry name" value="MurJ"/>
    <property type="match status" value="1"/>
</dbReference>
<dbReference type="NCBIfam" id="TIGR01695">
    <property type="entry name" value="murJ_mviN"/>
    <property type="match status" value="1"/>
</dbReference>
<gene>
    <name evidence="10" type="primary">mviN</name>
    <name evidence="8" type="synonym">murJ</name>
    <name evidence="10" type="ORF">CEE36_00580</name>
</gene>
<evidence type="ECO:0000256" key="7">
    <source>
        <dbReference type="ARBA" id="ARBA00023136"/>
    </source>
</evidence>
<keyword evidence="4 8" id="KW-0133">Cell shape</keyword>
<reference evidence="10 11" key="1">
    <citation type="submission" date="2017-06" db="EMBL/GenBank/DDBJ databases">
        <title>Novel microbial phyla capable of carbon fixation and sulfur reduction in deep-sea sediments.</title>
        <authorList>
            <person name="Huang J."/>
            <person name="Baker B."/>
            <person name="Wang Y."/>
        </authorList>
    </citation>
    <scope>NUCLEOTIDE SEQUENCE [LARGE SCALE GENOMIC DNA]</scope>
    <source>
        <strain evidence="10">B3_TA06</strain>
    </source>
</reference>
<dbReference type="Proteomes" id="UP000317778">
    <property type="component" value="Unassembled WGS sequence"/>
</dbReference>
<evidence type="ECO:0000256" key="6">
    <source>
        <dbReference type="ARBA" id="ARBA00022989"/>
    </source>
</evidence>
<comment type="function">
    <text evidence="8 9">Involved in peptidoglycan biosynthesis. Transports lipid-linked peptidoglycan precursors from the inner to the outer leaflet of the cytoplasmic membrane.</text>
</comment>
<comment type="similarity">
    <text evidence="8 9">Belongs to the MurJ/MviN family.</text>
</comment>
<feature type="transmembrane region" description="Helical" evidence="8">
    <location>
        <begin position="429"/>
        <end position="451"/>
    </location>
</feature>
<evidence type="ECO:0000256" key="8">
    <source>
        <dbReference type="HAMAP-Rule" id="MF_02078"/>
    </source>
</evidence>
<evidence type="ECO:0000256" key="2">
    <source>
        <dbReference type="ARBA" id="ARBA00022475"/>
    </source>
</evidence>
<feature type="transmembrane region" description="Helical" evidence="8">
    <location>
        <begin position="495"/>
        <end position="517"/>
    </location>
</feature>
<dbReference type="HAMAP" id="MF_02078">
    <property type="entry name" value="MurJ_MviN"/>
    <property type="match status" value="1"/>
</dbReference>
<dbReference type="UniPathway" id="UPA00219"/>
<keyword evidence="7 8" id="KW-0472">Membrane</keyword>
<evidence type="ECO:0000256" key="9">
    <source>
        <dbReference type="PIRNR" id="PIRNR002869"/>
    </source>
</evidence>
<dbReference type="InterPro" id="IPR004268">
    <property type="entry name" value="MurJ"/>
</dbReference>